<protein>
    <submittedName>
        <fullName evidence="2">Uncharacterized protein</fullName>
    </submittedName>
</protein>
<evidence type="ECO:0000313" key="3">
    <source>
        <dbReference type="Proteomes" id="UP000198287"/>
    </source>
</evidence>
<gene>
    <name evidence="2" type="ORF">Fcan01_27702</name>
</gene>
<keyword evidence="1" id="KW-0812">Transmembrane</keyword>
<sequence length="125" mass="14018">MSFVTAFFGNAFSTFIAISHRRLLPYNVLYVVFPLMSVLCSLVILIMGTSAGKANLVSTQVSKQFRRSLTQDKIFFIRMKLNRKIIKSLKTVEVKCLDTSVRIMTPLLLIAGCNKLMVKVGLLAK</sequence>
<evidence type="ECO:0000313" key="2">
    <source>
        <dbReference type="EMBL" id="OXA37612.1"/>
    </source>
</evidence>
<proteinExistence type="predicted"/>
<evidence type="ECO:0000256" key="1">
    <source>
        <dbReference type="SAM" id="Phobius"/>
    </source>
</evidence>
<comment type="caution">
    <text evidence="2">The sequence shown here is derived from an EMBL/GenBank/DDBJ whole genome shotgun (WGS) entry which is preliminary data.</text>
</comment>
<feature type="transmembrane region" description="Helical" evidence="1">
    <location>
        <begin position="28"/>
        <end position="48"/>
    </location>
</feature>
<name>A0A226CW81_FOLCA</name>
<dbReference type="EMBL" id="LNIX01000055">
    <property type="protein sequence ID" value="OXA37612.1"/>
    <property type="molecule type" value="Genomic_DNA"/>
</dbReference>
<keyword evidence="1" id="KW-0472">Membrane</keyword>
<keyword evidence="1" id="KW-1133">Transmembrane helix</keyword>
<organism evidence="2 3">
    <name type="scientific">Folsomia candida</name>
    <name type="common">Springtail</name>
    <dbReference type="NCBI Taxonomy" id="158441"/>
    <lineage>
        <taxon>Eukaryota</taxon>
        <taxon>Metazoa</taxon>
        <taxon>Ecdysozoa</taxon>
        <taxon>Arthropoda</taxon>
        <taxon>Hexapoda</taxon>
        <taxon>Collembola</taxon>
        <taxon>Entomobryomorpha</taxon>
        <taxon>Isotomoidea</taxon>
        <taxon>Isotomidae</taxon>
        <taxon>Proisotominae</taxon>
        <taxon>Folsomia</taxon>
    </lineage>
</organism>
<accession>A0A226CW81</accession>
<dbReference type="AlphaFoldDB" id="A0A226CW81"/>
<keyword evidence="3" id="KW-1185">Reference proteome</keyword>
<reference evidence="2 3" key="1">
    <citation type="submission" date="2015-12" db="EMBL/GenBank/DDBJ databases">
        <title>The genome of Folsomia candida.</title>
        <authorList>
            <person name="Faddeeva A."/>
            <person name="Derks M.F."/>
            <person name="Anvar Y."/>
            <person name="Smit S."/>
            <person name="Van Straalen N."/>
            <person name="Roelofs D."/>
        </authorList>
    </citation>
    <scope>NUCLEOTIDE SEQUENCE [LARGE SCALE GENOMIC DNA]</scope>
    <source>
        <strain evidence="2 3">VU population</strain>
        <tissue evidence="2">Whole body</tissue>
    </source>
</reference>
<dbReference type="Proteomes" id="UP000198287">
    <property type="component" value="Unassembled WGS sequence"/>
</dbReference>